<dbReference type="Proteomes" id="UP001627154">
    <property type="component" value="Unassembled WGS sequence"/>
</dbReference>
<reference evidence="2 3" key="1">
    <citation type="journal article" date="2024" name="bioRxiv">
        <title>A reference genome for Trichogramma kaykai: A tiny desert-dwelling parasitoid wasp with competing sex-ratio distorters.</title>
        <authorList>
            <person name="Culotta J."/>
            <person name="Lindsey A.R."/>
        </authorList>
    </citation>
    <scope>NUCLEOTIDE SEQUENCE [LARGE SCALE GENOMIC DNA]</scope>
    <source>
        <strain evidence="2 3">KSX58</strain>
    </source>
</reference>
<accession>A0ABD2WP35</accession>
<feature type="region of interest" description="Disordered" evidence="1">
    <location>
        <begin position="1"/>
        <end position="52"/>
    </location>
</feature>
<evidence type="ECO:0000313" key="3">
    <source>
        <dbReference type="Proteomes" id="UP001627154"/>
    </source>
</evidence>
<sequence length="166" mass="18391">MPNSNKLDIPWDPETDEEKEQDEKSLNETVVQSKDQEMEIEGAHGGSAPPMRTEVVFTPQMMEVFAETINREVRIAVALEMAKLSRGEASADAVGTSVDLGLRSSSPRDGSPTPKIQKPPRRMLQRRTSAGDLTTGERRRSSTPWDPKTPLGKIDECTEAGQRRSQ</sequence>
<dbReference type="AlphaFoldDB" id="A0ABD2WP35"/>
<evidence type="ECO:0000256" key="1">
    <source>
        <dbReference type="SAM" id="MobiDB-lite"/>
    </source>
</evidence>
<name>A0ABD2WP35_9HYME</name>
<protein>
    <submittedName>
        <fullName evidence="2">Uncharacterized protein</fullName>
    </submittedName>
</protein>
<organism evidence="2 3">
    <name type="scientific">Trichogramma kaykai</name>
    <dbReference type="NCBI Taxonomy" id="54128"/>
    <lineage>
        <taxon>Eukaryota</taxon>
        <taxon>Metazoa</taxon>
        <taxon>Ecdysozoa</taxon>
        <taxon>Arthropoda</taxon>
        <taxon>Hexapoda</taxon>
        <taxon>Insecta</taxon>
        <taxon>Pterygota</taxon>
        <taxon>Neoptera</taxon>
        <taxon>Endopterygota</taxon>
        <taxon>Hymenoptera</taxon>
        <taxon>Apocrita</taxon>
        <taxon>Proctotrupomorpha</taxon>
        <taxon>Chalcidoidea</taxon>
        <taxon>Trichogrammatidae</taxon>
        <taxon>Trichogramma</taxon>
    </lineage>
</organism>
<comment type="caution">
    <text evidence="2">The sequence shown here is derived from an EMBL/GenBank/DDBJ whole genome shotgun (WGS) entry which is preliminary data.</text>
</comment>
<feature type="region of interest" description="Disordered" evidence="1">
    <location>
        <begin position="85"/>
        <end position="166"/>
    </location>
</feature>
<gene>
    <name evidence="2" type="ORF">TKK_011595</name>
</gene>
<feature type="compositionally biased region" description="Acidic residues" evidence="1">
    <location>
        <begin position="11"/>
        <end position="20"/>
    </location>
</feature>
<evidence type="ECO:0000313" key="2">
    <source>
        <dbReference type="EMBL" id="KAL3394610.1"/>
    </source>
</evidence>
<dbReference type="EMBL" id="JBJJXI010000092">
    <property type="protein sequence ID" value="KAL3394610.1"/>
    <property type="molecule type" value="Genomic_DNA"/>
</dbReference>
<proteinExistence type="predicted"/>
<keyword evidence="3" id="KW-1185">Reference proteome</keyword>